<reference evidence="2 3" key="1">
    <citation type="submission" date="2019-06" db="EMBL/GenBank/DDBJ databases">
        <title>Flavobacterium sp. MaA-Y11 from geoumgang.</title>
        <authorList>
            <person name="Jeong S."/>
        </authorList>
    </citation>
    <scope>NUCLEOTIDE SEQUENCE [LARGE SCALE GENOMIC DNA]</scope>
    <source>
        <strain evidence="2 3">MaA-Y11</strain>
    </source>
</reference>
<dbReference type="OrthoDB" id="1363187at2"/>
<dbReference type="RefSeq" id="WP_139997589.1">
    <property type="nucleotide sequence ID" value="NZ_VFJE01000044.1"/>
</dbReference>
<dbReference type="AlphaFoldDB" id="A0A501QN90"/>
<keyword evidence="3" id="KW-1185">Reference proteome</keyword>
<gene>
    <name evidence="2" type="ORF">FJA49_00125</name>
</gene>
<protein>
    <submittedName>
        <fullName evidence="2">Uncharacterized protein</fullName>
    </submittedName>
</protein>
<name>A0A501QN90_9FLAO</name>
<organism evidence="2 3">
    <name type="scientific">Flavobacterium microcysteis</name>
    <dbReference type="NCBI Taxonomy" id="2596891"/>
    <lineage>
        <taxon>Bacteria</taxon>
        <taxon>Pseudomonadati</taxon>
        <taxon>Bacteroidota</taxon>
        <taxon>Flavobacteriia</taxon>
        <taxon>Flavobacteriales</taxon>
        <taxon>Flavobacteriaceae</taxon>
        <taxon>Flavobacterium</taxon>
    </lineage>
</organism>
<evidence type="ECO:0000313" key="3">
    <source>
        <dbReference type="Proteomes" id="UP000319175"/>
    </source>
</evidence>
<feature type="region of interest" description="Disordered" evidence="1">
    <location>
        <begin position="129"/>
        <end position="151"/>
    </location>
</feature>
<comment type="caution">
    <text evidence="2">The sequence shown here is derived from an EMBL/GenBank/DDBJ whole genome shotgun (WGS) entry which is preliminary data.</text>
</comment>
<evidence type="ECO:0000256" key="1">
    <source>
        <dbReference type="SAM" id="MobiDB-lite"/>
    </source>
</evidence>
<sequence>MNASISSGKLTPVSAQQILQISNETLNIIGVTEPSVILTPMVSAEVDLTDKGPLLNVKMVILIPKTLLGKAPIELFIDQENALPNELKFVLRYESSEKTPKEYLAWFISYAHEIKDGEEQFTSIRTFVQDSDPDDANPRTSRGTVTHVLQS</sequence>
<evidence type="ECO:0000313" key="2">
    <source>
        <dbReference type="EMBL" id="TPD73735.1"/>
    </source>
</evidence>
<dbReference type="Proteomes" id="UP000319175">
    <property type="component" value="Unassembled WGS sequence"/>
</dbReference>
<feature type="compositionally biased region" description="Polar residues" evidence="1">
    <location>
        <begin position="138"/>
        <end position="151"/>
    </location>
</feature>
<proteinExistence type="predicted"/>
<accession>A0A501QN90</accession>
<reference evidence="2 3" key="2">
    <citation type="submission" date="2019-06" db="EMBL/GenBank/DDBJ databases">
        <authorList>
            <person name="Seo Y."/>
        </authorList>
    </citation>
    <scope>NUCLEOTIDE SEQUENCE [LARGE SCALE GENOMIC DNA]</scope>
    <source>
        <strain evidence="2 3">MaA-Y11</strain>
    </source>
</reference>
<dbReference type="EMBL" id="VFJE01000044">
    <property type="protein sequence ID" value="TPD73735.1"/>
    <property type="molecule type" value="Genomic_DNA"/>
</dbReference>